<dbReference type="PANTHER" id="PTHR34182:SF1">
    <property type="entry name" value="PROTEIN-EXPORT MEMBRANE PROTEIN SECG"/>
    <property type="match status" value="1"/>
</dbReference>
<evidence type="ECO:0000256" key="9">
    <source>
        <dbReference type="ARBA" id="ARBA00023010"/>
    </source>
</evidence>
<keyword evidence="9 12" id="KW-0811">Translocation</keyword>
<keyword evidence="8 12" id="KW-1133">Transmembrane helix</keyword>
<dbReference type="AlphaFoldDB" id="A0A0A0D6D4"/>
<feature type="region of interest" description="Disordered" evidence="13">
    <location>
        <begin position="89"/>
        <end position="108"/>
    </location>
</feature>
<organism evidence="14 15">
    <name type="scientific">Inquilinus limosus MP06</name>
    <dbReference type="NCBI Taxonomy" id="1398085"/>
    <lineage>
        <taxon>Bacteria</taxon>
        <taxon>Pseudomonadati</taxon>
        <taxon>Pseudomonadota</taxon>
        <taxon>Alphaproteobacteria</taxon>
        <taxon>Rhodospirillales</taxon>
        <taxon>Rhodospirillaceae</taxon>
        <taxon>Inquilinus</taxon>
    </lineage>
</organism>
<evidence type="ECO:0000256" key="3">
    <source>
        <dbReference type="ARBA" id="ARBA00017876"/>
    </source>
</evidence>
<reference evidence="14 15" key="1">
    <citation type="submission" date="2014-01" db="EMBL/GenBank/DDBJ databases">
        <title>Genome sequence determination for a cystic fibrosis isolate, Inquilinus limosus.</title>
        <authorList>
            <person name="Pino M."/>
            <person name="Di Conza J."/>
            <person name="Gutkind G."/>
        </authorList>
    </citation>
    <scope>NUCLEOTIDE SEQUENCE [LARGE SCALE GENOMIC DNA]</scope>
    <source>
        <strain evidence="14 15">MP06</strain>
    </source>
</reference>
<dbReference type="Proteomes" id="UP000029995">
    <property type="component" value="Unassembled WGS sequence"/>
</dbReference>
<dbReference type="NCBIfam" id="TIGR00810">
    <property type="entry name" value="secG"/>
    <property type="match status" value="1"/>
</dbReference>
<evidence type="ECO:0000256" key="11">
    <source>
        <dbReference type="ARBA" id="ARBA00025182"/>
    </source>
</evidence>
<sequence>MQQVLLVIHVLIAIGLIGVILIQRSEGGGLGIGGGGGGGLVSIRGQANLLTRITAVLAGAFMVTSIVLAIMAGAHRSGSAIVNEVPSAPAQSAPASTAPAGPSVPTTE</sequence>
<keyword evidence="6 12" id="KW-0812">Transmembrane</keyword>
<feature type="transmembrane region" description="Helical" evidence="12">
    <location>
        <begin position="53"/>
        <end position="74"/>
    </location>
</feature>
<evidence type="ECO:0000256" key="12">
    <source>
        <dbReference type="RuleBase" id="RU365087"/>
    </source>
</evidence>
<dbReference type="EMBL" id="JANX01000160">
    <property type="protein sequence ID" value="KGM33664.1"/>
    <property type="molecule type" value="Genomic_DNA"/>
</dbReference>
<evidence type="ECO:0000256" key="10">
    <source>
        <dbReference type="ARBA" id="ARBA00023136"/>
    </source>
</evidence>
<dbReference type="GO" id="GO:0043952">
    <property type="term" value="P:protein transport by the Sec complex"/>
    <property type="evidence" value="ECO:0007669"/>
    <property type="project" value="TreeGrafter"/>
</dbReference>
<evidence type="ECO:0000256" key="2">
    <source>
        <dbReference type="ARBA" id="ARBA00008445"/>
    </source>
</evidence>
<evidence type="ECO:0000313" key="14">
    <source>
        <dbReference type="EMBL" id="KGM33664.1"/>
    </source>
</evidence>
<keyword evidence="10 12" id="KW-0472">Membrane</keyword>
<dbReference type="GO" id="GO:0005886">
    <property type="term" value="C:plasma membrane"/>
    <property type="evidence" value="ECO:0007669"/>
    <property type="project" value="UniProtKB-SubCell"/>
</dbReference>
<comment type="subcellular location">
    <subcellularLocation>
        <location evidence="1 12">Cell membrane</location>
        <topology evidence="1 12">Multi-pass membrane protein</topology>
    </subcellularLocation>
</comment>
<protein>
    <recommendedName>
        <fullName evidence="3 12">Protein-export membrane protein SecG</fullName>
    </recommendedName>
</protein>
<dbReference type="InterPro" id="IPR004692">
    <property type="entry name" value="SecG"/>
</dbReference>
<comment type="caution">
    <text evidence="14">The sequence shown here is derived from an EMBL/GenBank/DDBJ whole genome shotgun (WGS) entry which is preliminary data.</text>
</comment>
<dbReference type="GO" id="GO:0065002">
    <property type="term" value="P:intracellular protein transmembrane transport"/>
    <property type="evidence" value="ECO:0007669"/>
    <property type="project" value="TreeGrafter"/>
</dbReference>
<evidence type="ECO:0000256" key="6">
    <source>
        <dbReference type="ARBA" id="ARBA00022692"/>
    </source>
</evidence>
<feature type="transmembrane region" description="Helical" evidence="12">
    <location>
        <begin position="6"/>
        <end position="22"/>
    </location>
</feature>
<evidence type="ECO:0000256" key="13">
    <source>
        <dbReference type="SAM" id="MobiDB-lite"/>
    </source>
</evidence>
<comment type="function">
    <text evidence="11 12">Involved in protein export. Participates in an early event of protein translocation.</text>
</comment>
<dbReference type="RefSeq" id="WP_034837934.1">
    <property type="nucleotide sequence ID" value="NZ_JANX01000160.1"/>
</dbReference>
<accession>A0A0A0D6D4</accession>
<evidence type="ECO:0000256" key="1">
    <source>
        <dbReference type="ARBA" id="ARBA00004651"/>
    </source>
</evidence>
<dbReference type="OrthoDB" id="7366942at2"/>
<evidence type="ECO:0000256" key="4">
    <source>
        <dbReference type="ARBA" id="ARBA00022448"/>
    </source>
</evidence>
<dbReference type="GO" id="GO:0015450">
    <property type="term" value="F:protein-transporting ATPase activity"/>
    <property type="evidence" value="ECO:0007669"/>
    <property type="project" value="UniProtKB-UniRule"/>
</dbReference>
<dbReference type="PANTHER" id="PTHR34182">
    <property type="entry name" value="PROTEIN-EXPORT MEMBRANE PROTEIN SECG"/>
    <property type="match status" value="1"/>
</dbReference>
<evidence type="ECO:0000313" key="15">
    <source>
        <dbReference type="Proteomes" id="UP000029995"/>
    </source>
</evidence>
<dbReference type="Pfam" id="PF03840">
    <property type="entry name" value="SecG"/>
    <property type="match status" value="1"/>
</dbReference>
<dbReference type="GO" id="GO:0009306">
    <property type="term" value="P:protein secretion"/>
    <property type="evidence" value="ECO:0007669"/>
    <property type="project" value="UniProtKB-UniRule"/>
</dbReference>
<evidence type="ECO:0000256" key="7">
    <source>
        <dbReference type="ARBA" id="ARBA00022927"/>
    </source>
</evidence>
<evidence type="ECO:0000256" key="8">
    <source>
        <dbReference type="ARBA" id="ARBA00022989"/>
    </source>
</evidence>
<name>A0A0A0D6D4_9PROT</name>
<gene>
    <name evidence="14" type="ORF">P409_14520</name>
</gene>
<keyword evidence="5 12" id="KW-1003">Cell membrane</keyword>
<comment type="similarity">
    <text evidence="2 12">Belongs to the SecG family.</text>
</comment>
<keyword evidence="7 12" id="KW-0653">Protein transport</keyword>
<proteinExistence type="inferred from homology"/>
<keyword evidence="4 12" id="KW-0813">Transport</keyword>
<dbReference type="PRINTS" id="PR01651">
    <property type="entry name" value="SECGEXPORT"/>
</dbReference>
<evidence type="ECO:0000256" key="5">
    <source>
        <dbReference type="ARBA" id="ARBA00022475"/>
    </source>
</evidence>